<dbReference type="Gene3D" id="3.20.20.30">
    <property type="entry name" value="Luciferase-like domain"/>
    <property type="match status" value="1"/>
</dbReference>
<gene>
    <name evidence="3" type="ORF">GCM10009688_24020</name>
</gene>
<accession>A0ABN2PDR3</accession>
<dbReference type="EMBL" id="BAAALV010000004">
    <property type="protein sequence ID" value="GAA1918183.1"/>
    <property type="molecule type" value="Genomic_DNA"/>
</dbReference>
<dbReference type="Proteomes" id="UP001500784">
    <property type="component" value="Unassembled WGS sequence"/>
</dbReference>
<comment type="similarity">
    <text evidence="1">To bacterial alkanal monooxygenase alpha and beta chains.</text>
</comment>
<organism evidence="3 4">
    <name type="scientific">Arthrobacter gandavensis</name>
    <dbReference type="NCBI Taxonomy" id="169960"/>
    <lineage>
        <taxon>Bacteria</taxon>
        <taxon>Bacillati</taxon>
        <taxon>Actinomycetota</taxon>
        <taxon>Actinomycetes</taxon>
        <taxon>Micrococcales</taxon>
        <taxon>Micrococcaceae</taxon>
        <taxon>Arthrobacter</taxon>
    </lineage>
</organism>
<sequence length="329" mass="35640">MTYPLSILDFASIEEGGTAAESFQESLALARHAEKLGYRRVWYAEHHNMPTIASSATSVLISFIGANTSTIRLGAGGIMLPNHAPLTIAEQFGTLESLYPGRIDLGLGRAPGSDQKTMRALRRDPMSADSFPRDVQELQGYLTGNSLIPGIDAIPGKGTNVPLYILGSSLFGARLAAALGLPYSFASHFAPQALQDAVALYRREFQPSEQLAEPYVIAGVNALAAPTTEEAEAIFKQSQRRRVTQLLGKDRTYTDEEADLVLDSPAGQHIKMMGHYSGVGTPAEVRSYLDWFTEHAQADELIVATHAPTLEQRLRSFTLLAEAAELIPA</sequence>
<reference evidence="3 4" key="1">
    <citation type="journal article" date="2019" name="Int. J. Syst. Evol. Microbiol.">
        <title>The Global Catalogue of Microorganisms (GCM) 10K type strain sequencing project: providing services to taxonomists for standard genome sequencing and annotation.</title>
        <authorList>
            <consortium name="The Broad Institute Genomics Platform"/>
            <consortium name="The Broad Institute Genome Sequencing Center for Infectious Disease"/>
            <person name="Wu L."/>
            <person name="Ma J."/>
        </authorList>
    </citation>
    <scope>NUCLEOTIDE SEQUENCE [LARGE SCALE GENOMIC DNA]</scope>
    <source>
        <strain evidence="3 4">JCM 13316</strain>
    </source>
</reference>
<name>A0ABN2PDR3_9MICC</name>
<proteinExistence type="predicted"/>
<dbReference type="InterPro" id="IPR050766">
    <property type="entry name" value="Bact_Lucif_Oxidored"/>
</dbReference>
<dbReference type="InterPro" id="IPR036661">
    <property type="entry name" value="Luciferase-like_sf"/>
</dbReference>
<dbReference type="RefSeq" id="WP_152229274.1">
    <property type="nucleotide sequence ID" value="NZ_BAAALV010000004.1"/>
</dbReference>
<evidence type="ECO:0000313" key="4">
    <source>
        <dbReference type="Proteomes" id="UP001500784"/>
    </source>
</evidence>
<dbReference type="InterPro" id="IPR019949">
    <property type="entry name" value="CmoO-like"/>
</dbReference>
<dbReference type="PANTHER" id="PTHR30137">
    <property type="entry name" value="LUCIFERASE-LIKE MONOOXYGENASE"/>
    <property type="match status" value="1"/>
</dbReference>
<keyword evidence="4" id="KW-1185">Reference proteome</keyword>
<evidence type="ECO:0000256" key="1">
    <source>
        <dbReference type="ARBA" id="ARBA00007789"/>
    </source>
</evidence>
<dbReference type="SUPFAM" id="SSF51679">
    <property type="entry name" value="Bacterial luciferase-like"/>
    <property type="match status" value="1"/>
</dbReference>
<evidence type="ECO:0000259" key="2">
    <source>
        <dbReference type="Pfam" id="PF00296"/>
    </source>
</evidence>
<dbReference type="PANTHER" id="PTHR30137:SF6">
    <property type="entry name" value="LUCIFERASE-LIKE MONOOXYGENASE"/>
    <property type="match status" value="1"/>
</dbReference>
<comment type="caution">
    <text evidence="3">The sequence shown here is derived from an EMBL/GenBank/DDBJ whole genome shotgun (WGS) entry which is preliminary data.</text>
</comment>
<evidence type="ECO:0000313" key="3">
    <source>
        <dbReference type="EMBL" id="GAA1918183.1"/>
    </source>
</evidence>
<dbReference type="NCBIfam" id="TIGR03558">
    <property type="entry name" value="oxido_grp_1"/>
    <property type="match status" value="1"/>
</dbReference>
<dbReference type="InterPro" id="IPR011251">
    <property type="entry name" value="Luciferase-like_dom"/>
</dbReference>
<feature type="domain" description="Luciferase-like" evidence="2">
    <location>
        <begin position="11"/>
        <end position="287"/>
    </location>
</feature>
<dbReference type="Pfam" id="PF00296">
    <property type="entry name" value="Bac_luciferase"/>
    <property type="match status" value="1"/>
</dbReference>
<protein>
    <submittedName>
        <fullName evidence="3">LLM class flavin-dependent oxidoreductase</fullName>
    </submittedName>
</protein>